<name>A0A9X3TPZ7_9BACL</name>
<dbReference type="PANTHER" id="PTHR23131">
    <property type="entry name" value="ENDORIBONUCLEASE LACTB2"/>
    <property type="match status" value="1"/>
</dbReference>
<organism evidence="6 7">
    <name type="scientific">Brevibacillus thermoruber</name>
    <dbReference type="NCBI Taxonomy" id="33942"/>
    <lineage>
        <taxon>Bacteria</taxon>
        <taxon>Bacillati</taxon>
        <taxon>Bacillota</taxon>
        <taxon>Bacilli</taxon>
        <taxon>Bacillales</taxon>
        <taxon>Paenibacillaceae</taxon>
        <taxon>Brevibacillus</taxon>
    </lineage>
</organism>
<evidence type="ECO:0000256" key="3">
    <source>
        <dbReference type="ARBA" id="ARBA00048505"/>
    </source>
</evidence>
<dbReference type="Gene3D" id="3.60.15.10">
    <property type="entry name" value="Ribonuclease Z/Hydroxyacylglutathione hydrolase-like"/>
    <property type="match status" value="1"/>
</dbReference>
<dbReference type="Proteomes" id="UP001151071">
    <property type="component" value="Unassembled WGS sequence"/>
</dbReference>
<accession>A0A9X3TPZ7</accession>
<evidence type="ECO:0000256" key="4">
    <source>
        <dbReference type="SAM" id="MobiDB-lite"/>
    </source>
</evidence>
<evidence type="ECO:0000313" key="6">
    <source>
        <dbReference type="EMBL" id="MDA5108360.1"/>
    </source>
</evidence>
<dbReference type="Pfam" id="PF00753">
    <property type="entry name" value="Lactamase_B"/>
    <property type="match status" value="1"/>
</dbReference>
<dbReference type="PANTHER" id="PTHR23131:SF4">
    <property type="entry name" value="METALLO-BETA-LACTAMASE SUPERFAMILY POTEIN"/>
    <property type="match status" value="1"/>
</dbReference>
<comment type="catalytic activity">
    <reaction evidence="1">
        <text>3',5'-cyclic CMP + H2O = CMP + H(+)</text>
        <dbReference type="Rhea" id="RHEA:72675"/>
        <dbReference type="ChEBI" id="CHEBI:15377"/>
        <dbReference type="ChEBI" id="CHEBI:15378"/>
        <dbReference type="ChEBI" id="CHEBI:58003"/>
        <dbReference type="ChEBI" id="CHEBI:60377"/>
    </reaction>
    <physiologicalReaction direction="left-to-right" evidence="1">
        <dbReference type="Rhea" id="RHEA:72676"/>
    </physiologicalReaction>
</comment>
<comment type="caution">
    <text evidence="6">The sequence shown here is derived from an EMBL/GenBank/DDBJ whole genome shotgun (WGS) entry which is preliminary data.</text>
</comment>
<reference evidence="6" key="1">
    <citation type="submission" date="2022-12" db="EMBL/GenBank/DDBJ databases">
        <title>Draft genome sequence of the thermophilic strain Brevibacillus thermoruber HT42, isolated from Los Humeros, Puebla, Mexico, with biotechnological potential.</title>
        <authorList>
            <person name="Lara Sanchez J."/>
            <person name="Solis Palacios R."/>
            <person name="Bustos Baena A.S."/>
            <person name="Ruz Baez A.E."/>
            <person name="Espinosa Luna G."/>
            <person name="Oliart Ros R.M."/>
        </authorList>
    </citation>
    <scope>NUCLEOTIDE SEQUENCE</scope>
    <source>
        <strain evidence="6">HT42</strain>
    </source>
</reference>
<dbReference type="InterPro" id="IPR001279">
    <property type="entry name" value="Metallo-B-lactamas"/>
</dbReference>
<sequence>MIQKQLNAAPADARSGKSRAHRRAAAQDRLTLTQGRSRHLVCNLLQEGDVTGDDMQTGEETETERRGPAIAKIIPINMKTHYAEGDVNAYLLLGSPVTLVDTGIHTEASVQQLRGGLAAVGLTFQDVEQIVVTHMHLDHCGGVMAIQEEAEVPVFVHERAQVLLDGGRQEHERTEAFLREFIVRCGAGGVVDPRRPYREAAWKHVRYLADGDTLLAGGERYHVLYVPGHSQTDMCLWNPETGDAFVGDYLLQHISANAFIVPPHPWERERPKPLLQLRESLDRARDLPWKTIFPGHGDPYLGHRQVINQRFLEQHERCEHIRRLLQAGPRTVYQLSHAMFPWLKGGAVFLGLSEVQGHLDLLLERSQAEAAEDDGVVLYSAV</sequence>
<dbReference type="AlphaFoldDB" id="A0A9X3TPZ7"/>
<keyword evidence="7" id="KW-1185">Reference proteome</keyword>
<dbReference type="InterPro" id="IPR050662">
    <property type="entry name" value="Sec-metab_biosynth-thioest"/>
</dbReference>
<evidence type="ECO:0000256" key="1">
    <source>
        <dbReference type="ARBA" id="ARBA00034221"/>
    </source>
</evidence>
<feature type="region of interest" description="Disordered" evidence="4">
    <location>
        <begin position="1"/>
        <end position="27"/>
    </location>
</feature>
<evidence type="ECO:0000256" key="2">
    <source>
        <dbReference type="ARBA" id="ARBA00034301"/>
    </source>
</evidence>
<comment type="catalytic activity">
    <reaction evidence="3">
        <text>3',5'-cyclic UMP + H2O = UMP + H(+)</text>
        <dbReference type="Rhea" id="RHEA:70575"/>
        <dbReference type="ChEBI" id="CHEBI:15377"/>
        <dbReference type="ChEBI" id="CHEBI:15378"/>
        <dbReference type="ChEBI" id="CHEBI:57865"/>
        <dbReference type="ChEBI" id="CHEBI:184387"/>
    </reaction>
    <physiologicalReaction direction="left-to-right" evidence="3">
        <dbReference type="Rhea" id="RHEA:70576"/>
    </physiologicalReaction>
</comment>
<evidence type="ECO:0000313" key="7">
    <source>
        <dbReference type="Proteomes" id="UP001151071"/>
    </source>
</evidence>
<evidence type="ECO:0000259" key="5">
    <source>
        <dbReference type="SMART" id="SM00849"/>
    </source>
</evidence>
<dbReference type="SMART" id="SM00849">
    <property type="entry name" value="Lactamase_B"/>
    <property type="match status" value="1"/>
</dbReference>
<dbReference type="EMBL" id="JAPYYP010000007">
    <property type="protein sequence ID" value="MDA5108360.1"/>
    <property type="molecule type" value="Genomic_DNA"/>
</dbReference>
<gene>
    <name evidence="6" type="ORF">O3V59_08305</name>
</gene>
<proteinExistence type="predicted"/>
<dbReference type="RefSeq" id="WP_271139887.1">
    <property type="nucleotide sequence ID" value="NZ_JAPYYP010000007.1"/>
</dbReference>
<protein>
    <submittedName>
        <fullName evidence="6">MBL fold metallo-hydrolase</fullName>
    </submittedName>
</protein>
<dbReference type="InterPro" id="IPR036866">
    <property type="entry name" value="RibonucZ/Hydroxyglut_hydro"/>
</dbReference>
<comment type="function">
    <text evidence="2">Counteracts the endogenous Pycsar antiviral defense system. Phosphodiesterase that enables metal-dependent hydrolysis of host cyclic nucleotide Pycsar defense signals such as cCMP and cUMP.</text>
</comment>
<feature type="domain" description="Metallo-beta-lactamase" evidence="5">
    <location>
        <begin position="86"/>
        <end position="296"/>
    </location>
</feature>
<dbReference type="SUPFAM" id="SSF56281">
    <property type="entry name" value="Metallo-hydrolase/oxidoreductase"/>
    <property type="match status" value="1"/>
</dbReference>